<dbReference type="AlphaFoldDB" id="A0A6G1IXH4"/>
<evidence type="ECO:0000313" key="3">
    <source>
        <dbReference type="Proteomes" id="UP000799291"/>
    </source>
</evidence>
<accession>A0A6G1IXH4</accession>
<dbReference type="Pfam" id="PF24864">
    <property type="entry name" value="DUF7730"/>
    <property type="match status" value="1"/>
</dbReference>
<sequence length="169" mass="19451">KKTTDRIVKRPKRGFHTFKNGALNVRPKGTEVAMYTTRNIWAEVLGGKTFRQHPILRPRLPALYKLKAPKCDRRGCMALLRTCRQIYAETSLIPYQSGIFSATDLFHFRPLLKKLKVNQRSQIATLQLEIRNNRDMTEGQSGPVSRFDLQFLSLLPGLRNIRVLNVDDS</sequence>
<protein>
    <recommendedName>
        <fullName evidence="1">DUF7730 domain-containing protein</fullName>
    </recommendedName>
</protein>
<evidence type="ECO:0000259" key="1">
    <source>
        <dbReference type="Pfam" id="PF24864"/>
    </source>
</evidence>
<evidence type="ECO:0000313" key="2">
    <source>
        <dbReference type="EMBL" id="KAF2682589.1"/>
    </source>
</evidence>
<dbReference type="PANTHER" id="PTHR38790:SF4">
    <property type="entry name" value="2EXR DOMAIN-CONTAINING PROTEIN"/>
    <property type="match status" value="1"/>
</dbReference>
<feature type="non-terminal residue" evidence="2">
    <location>
        <position position="169"/>
    </location>
</feature>
<dbReference type="InterPro" id="IPR056632">
    <property type="entry name" value="DUF7730"/>
</dbReference>
<organism evidence="2 3">
    <name type="scientific">Lentithecium fluviatile CBS 122367</name>
    <dbReference type="NCBI Taxonomy" id="1168545"/>
    <lineage>
        <taxon>Eukaryota</taxon>
        <taxon>Fungi</taxon>
        <taxon>Dikarya</taxon>
        <taxon>Ascomycota</taxon>
        <taxon>Pezizomycotina</taxon>
        <taxon>Dothideomycetes</taxon>
        <taxon>Pleosporomycetidae</taxon>
        <taxon>Pleosporales</taxon>
        <taxon>Massarineae</taxon>
        <taxon>Lentitheciaceae</taxon>
        <taxon>Lentithecium</taxon>
    </lineage>
</organism>
<dbReference type="EMBL" id="MU005586">
    <property type="protein sequence ID" value="KAF2682589.1"/>
    <property type="molecule type" value="Genomic_DNA"/>
</dbReference>
<reference evidence="2" key="1">
    <citation type="journal article" date="2020" name="Stud. Mycol.">
        <title>101 Dothideomycetes genomes: a test case for predicting lifestyles and emergence of pathogens.</title>
        <authorList>
            <person name="Haridas S."/>
            <person name="Albert R."/>
            <person name="Binder M."/>
            <person name="Bloem J."/>
            <person name="Labutti K."/>
            <person name="Salamov A."/>
            <person name="Andreopoulos B."/>
            <person name="Baker S."/>
            <person name="Barry K."/>
            <person name="Bills G."/>
            <person name="Bluhm B."/>
            <person name="Cannon C."/>
            <person name="Castanera R."/>
            <person name="Culley D."/>
            <person name="Daum C."/>
            <person name="Ezra D."/>
            <person name="Gonzalez J."/>
            <person name="Henrissat B."/>
            <person name="Kuo A."/>
            <person name="Liang C."/>
            <person name="Lipzen A."/>
            <person name="Lutzoni F."/>
            <person name="Magnuson J."/>
            <person name="Mondo S."/>
            <person name="Nolan M."/>
            <person name="Ohm R."/>
            <person name="Pangilinan J."/>
            <person name="Park H.-J."/>
            <person name="Ramirez L."/>
            <person name="Alfaro M."/>
            <person name="Sun H."/>
            <person name="Tritt A."/>
            <person name="Yoshinaga Y."/>
            <person name="Zwiers L.-H."/>
            <person name="Turgeon B."/>
            <person name="Goodwin S."/>
            <person name="Spatafora J."/>
            <person name="Crous P."/>
            <person name="Grigoriev I."/>
        </authorList>
    </citation>
    <scope>NUCLEOTIDE SEQUENCE</scope>
    <source>
        <strain evidence="2">CBS 122367</strain>
    </source>
</reference>
<dbReference type="OrthoDB" id="5413827at2759"/>
<proteinExistence type="predicted"/>
<name>A0A6G1IXH4_9PLEO</name>
<feature type="domain" description="DUF7730" evidence="1">
    <location>
        <begin position="73"/>
        <end position="134"/>
    </location>
</feature>
<gene>
    <name evidence="2" type="ORF">K458DRAFT_276177</name>
</gene>
<dbReference type="PANTHER" id="PTHR38790">
    <property type="entry name" value="2EXR DOMAIN-CONTAINING PROTEIN-RELATED"/>
    <property type="match status" value="1"/>
</dbReference>
<dbReference type="Proteomes" id="UP000799291">
    <property type="component" value="Unassembled WGS sequence"/>
</dbReference>
<keyword evidence="3" id="KW-1185">Reference proteome</keyword>
<feature type="non-terminal residue" evidence="2">
    <location>
        <position position="1"/>
    </location>
</feature>